<name>A0A7R9LJC2_9ACAR</name>
<dbReference type="Proteomes" id="UP000728032">
    <property type="component" value="Unassembled WGS sequence"/>
</dbReference>
<dbReference type="SUPFAM" id="SSF52540">
    <property type="entry name" value="P-loop containing nucleoside triphosphate hydrolases"/>
    <property type="match status" value="1"/>
</dbReference>
<dbReference type="AlphaFoldDB" id="A0A7R9LJC2"/>
<dbReference type="GO" id="GO:0005524">
    <property type="term" value="F:ATP binding"/>
    <property type="evidence" value="ECO:0007669"/>
    <property type="project" value="UniProtKB-UniRule"/>
</dbReference>
<feature type="binding site" evidence="3">
    <location>
        <begin position="59"/>
        <end position="66"/>
    </location>
    <ligand>
        <name>ATP</name>
        <dbReference type="ChEBI" id="CHEBI:30616"/>
    </ligand>
</feature>
<feature type="non-terminal residue" evidence="5">
    <location>
        <position position="194"/>
    </location>
</feature>
<evidence type="ECO:0000313" key="5">
    <source>
        <dbReference type="EMBL" id="CAD7642759.1"/>
    </source>
</evidence>
<accession>A0A7R9LJC2</accession>
<reference evidence="5" key="1">
    <citation type="submission" date="2020-11" db="EMBL/GenBank/DDBJ databases">
        <authorList>
            <person name="Tran Van P."/>
        </authorList>
    </citation>
    <scope>NUCLEOTIDE SEQUENCE</scope>
</reference>
<dbReference type="Pfam" id="PF00225">
    <property type="entry name" value="Kinesin"/>
    <property type="match status" value="1"/>
</dbReference>
<dbReference type="InterPro" id="IPR027417">
    <property type="entry name" value="P-loop_NTPase"/>
</dbReference>
<dbReference type="PRINTS" id="PR00380">
    <property type="entry name" value="KINESINHEAVY"/>
</dbReference>
<evidence type="ECO:0000313" key="6">
    <source>
        <dbReference type="Proteomes" id="UP000728032"/>
    </source>
</evidence>
<evidence type="ECO:0000256" key="2">
    <source>
        <dbReference type="ARBA" id="ARBA00022840"/>
    </source>
</evidence>
<keyword evidence="2 3" id="KW-0067">ATP-binding</keyword>
<feature type="non-terminal residue" evidence="5">
    <location>
        <position position="1"/>
    </location>
</feature>
<evidence type="ECO:0000259" key="4">
    <source>
        <dbReference type="PROSITE" id="PS50067"/>
    </source>
</evidence>
<gene>
    <name evidence="5" type="ORF">ONB1V03_LOCUS3770</name>
</gene>
<dbReference type="PANTHER" id="PTHR47117">
    <property type="entry name" value="STAR-RELATED LIPID TRANSFER PROTEIN 9"/>
    <property type="match status" value="1"/>
</dbReference>
<dbReference type="InterPro" id="IPR036961">
    <property type="entry name" value="Kinesin_motor_dom_sf"/>
</dbReference>
<dbReference type="OrthoDB" id="3176171at2759"/>
<dbReference type="PROSITE" id="PS50067">
    <property type="entry name" value="KINESIN_MOTOR_2"/>
    <property type="match status" value="1"/>
</dbReference>
<dbReference type="EMBL" id="OC916004">
    <property type="protein sequence ID" value="CAD7642759.1"/>
    <property type="molecule type" value="Genomic_DNA"/>
</dbReference>
<keyword evidence="3" id="KW-0505">Motor protein</keyword>
<evidence type="ECO:0000256" key="3">
    <source>
        <dbReference type="PROSITE-ProRule" id="PRU00283"/>
    </source>
</evidence>
<evidence type="ECO:0000256" key="1">
    <source>
        <dbReference type="ARBA" id="ARBA00022741"/>
    </source>
</evidence>
<organism evidence="5">
    <name type="scientific">Oppiella nova</name>
    <dbReference type="NCBI Taxonomy" id="334625"/>
    <lineage>
        <taxon>Eukaryota</taxon>
        <taxon>Metazoa</taxon>
        <taxon>Ecdysozoa</taxon>
        <taxon>Arthropoda</taxon>
        <taxon>Chelicerata</taxon>
        <taxon>Arachnida</taxon>
        <taxon>Acari</taxon>
        <taxon>Acariformes</taxon>
        <taxon>Sarcoptiformes</taxon>
        <taxon>Oribatida</taxon>
        <taxon>Brachypylina</taxon>
        <taxon>Oppioidea</taxon>
        <taxon>Oppiidae</taxon>
        <taxon>Oppiella</taxon>
    </lineage>
</organism>
<keyword evidence="6" id="KW-1185">Reference proteome</keyword>
<proteinExistence type="inferred from homology"/>
<dbReference type="PANTHER" id="PTHR47117:SF10">
    <property type="entry name" value="KINESIN-LIKE PROTEIN KIF1B"/>
    <property type="match status" value="1"/>
</dbReference>
<dbReference type="GO" id="GO:0008017">
    <property type="term" value="F:microtubule binding"/>
    <property type="evidence" value="ECO:0007669"/>
    <property type="project" value="InterPro"/>
</dbReference>
<protein>
    <recommendedName>
        <fullName evidence="4">Kinesin motor domain-containing protein</fullName>
    </recommendedName>
</protein>
<dbReference type="GO" id="GO:0003777">
    <property type="term" value="F:microtubule motor activity"/>
    <property type="evidence" value="ECO:0007669"/>
    <property type="project" value="InterPro"/>
</dbReference>
<dbReference type="GO" id="GO:0007018">
    <property type="term" value="P:microtubule-based movement"/>
    <property type="evidence" value="ECO:0007669"/>
    <property type="project" value="InterPro"/>
</dbReference>
<dbReference type="Gene3D" id="3.40.850.10">
    <property type="entry name" value="Kinesin motor domain"/>
    <property type="match status" value="1"/>
</dbReference>
<sequence>ICNPKIPDSYKTFTFDYSYWSHDSADPNFADQEVVYRDIGEEMLAHAFEGYNVCIFAYGQTGGGKSYTMMGKQDDEGIIPHICKDLFNRIQFEDNNEVMYSVEVSYMEIYCERVRDLLNPKNKGSLRVREHPVLGPYVEDLSKLAVTSYEDIRDIMDEGNKARTVASTNMNETSSRSHAVFTIIFTQLREDRMS</sequence>
<dbReference type="InterPro" id="IPR001752">
    <property type="entry name" value="Kinesin_motor_dom"/>
</dbReference>
<keyword evidence="1 3" id="KW-0547">Nucleotide-binding</keyword>
<dbReference type="SMART" id="SM00129">
    <property type="entry name" value="KISc"/>
    <property type="match status" value="1"/>
</dbReference>
<feature type="domain" description="Kinesin motor" evidence="4">
    <location>
        <begin position="1"/>
        <end position="194"/>
    </location>
</feature>
<comment type="similarity">
    <text evidence="3">Belongs to the TRAFAC class myosin-kinesin ATPase superfamily. Kinesin family.</text>
</comment>
<dbReference type="EMBL" id="CAJPVJ010001179">
    <property type="protein sequence ID" value="CAG2164211.1"/>
    <property type="molecule type" value="Genomic_DNA"/>
</dbReference>